<dbReference type="GO" id="GO:0070012">
    <property type="term" value="F:oligopeptidase activity"/>
    <property type="evidence" value="ECO:0007669"/>
    <property type="project" value="TreeGrafter"/>
</dbReference>
<feature type="domain" description="Peptidase S9A N-terminal" evidence="9">
    <location>
        <begin position="34"/>
        <end position="428"/>
    </location>
</feature>
<dbReference type="OrthoDB" id="9801421at2"/>
<dbReference type="InterPro" id="IPR023302">
    <property type="entry name" value="Pept_S9A_N"/>
</dbReference>
<dbReference type="PROSITE" id="PS00708">
    <property type="entry name" value="PRO_ENDOPEP_SER"/>
    <property type="match status" value="1"/>
</dbReference>
<gene>
    <name evidence="10" type="ORF">ES724_07370</name>
</gene>
<dbReference type="GO" id="GO:0006508">
    <property type="term" value="P:proteolysis"/>
    <property type="evidence" value="ECO:0007669"/>
    <property type="project" value="UniProtKB-KW"/>
</dbReference>
<comment type="caution">
    <text evidence="10">The sequence shown here is derived from an EMBL/GenBank/DDBJ whole genome shotgun (WGS) entry which is preliminary data.</text>
</comment>
<accession>A0A5C6ZU11</accession>
<comment type="catalytic activity">
    <reaction evidence="1">
        <text>Hydrolysis of Pro-|-Xaa &gt;&gt; Ala-|-Xaa in oligopeptides.</text>
        <dbReference type="EC" id="3.4.21.26"/>
    </reaction>
</comment>
<dbReference type="Gene3D" id="3.40.50.1820">
    <property type="entry name" value="alpha/beta hydrolase"/>
    <property type="match status" value="1"/>
</dbReference>
<evidence type="ECO:0000256" key="4">
    <source>
        <dbReference type="ARBA" id="ARBA00022670"/>
    </source>
</evidence>
<dbReference type="Pfam" id="PF02897">
    <property type="entry name" value="Peptidase_S9_N"/>
    <property type="match status" value="1"/>
</dbReference>
<dbReference type="RefSeq" id="WP_146931602.1">
    <property type="nucleotide sequence ID" value="NZ_CBCSHZ010000005.1"/>
</dbReference>
<evidence type="ECO:0000256" key="3">
    <source>
        <dbReference type="ARBA" id="ARBA00011897"/>
    </source>
</evidence>
<keyword evidence="6" id="KW-0720">Serine protease</keyword>
<comment type="similarity">
    <text evidence="2">Belongs to the peptidase S9A family.</text>
</comment>
<dbReference type="SUPFAM" id="SSF53474">
    <property type="entry name" value="alpha/beta-Hydrolases"/>
    <property type="match status" value="1"/>
</dbReference>
<dbReference type="InterPro" id="IPR029058">
    <property type="entry name" value="AB_hydrolase_fold"/>
</dbReference>
<sequence length="701" mass="80922">MKLIKYFTLAIPLLFISNPVFSQIAYPTSPSIPVVDVYHDTEITDNYQWLEDQEGPKVSQWIEEQNSVSEKYLDKMLNKSSASLEMNRYMYSDIDFLRREKRTEENRNKRYFRLYYVNTYGNPDIFYKYGATGKYVPYLRNSMLSNVEDINISNLRTSKNNDYLAVQYNQNGSDWNDIKIVKIDDKLILNDLVENTKFSNINWYKNGFFYTEYPNDSINAKTIFPKIRYHLIGNNQSKDQVIIQTRKSTVSLDLYSDETEEIYIIKKENSESNSYSYYYYEPVTNNIRFRPLLKDIKYELYIRGFKKDLILARTSMESRQLLVAIDPKDPGNWKILSPSYENAILTGQEILDDKVLLSYHGAVNDFIIAVDFEGKVLNELSITAGLSLSSMDFNKDSKRFIYSVESYTIPRVLYKLDMENFTTELYDKTKVNFDFKDYKFRKTTFKSHDGVEVPIFIVFKDELKTDGSTPFLLKTYGGYGNIGTPRYDPGIVYFLENDGAFAYVNVRGGGKLGNSWWEDGKNLNKKNAFLDFIGASEFLIDKGYTSPKKIAITGGSHGGLVMGAAITMRPDLYGAAAIDVGALDMLRFENFTIGATNTNLSEFGSVNNLDEFENLLSYSPYHNIDYTQSYPSTLIMTGKYDDRVPPLHSYKFTALMQNNPNQKNPVLLWTQDHTGHYGASNIEDKLLENSYKYGFLLNELK</sequence>
<protein>
    <recommendedName>
        <fullName evidence="3">prolyl oligopeptidase</fullName>
        <ecNumber evidence="3">3.4.21.26</ecNumber>
    </recommendedName>
</protein>
<reference evidence="10 11" key="1">
    <citation type="submission" date="2019-08" db="EMBL/GenBank/DDBJ databases">
        <title>Genome sequence of Gillisia hiemivivida IC154 (type strain).</title>
        <authorList>
            <person name="Bowman J.P."/>
        </authorList>
    </citation>
    <scope>NUCLEOTIDE SEQUENCE [LARGE SCALE GENOMIC DNA]</scope>
    <source>
        <strain evidence="10 11">IC154</strain>
    </source>
</reference>
<keyword evidence="4" id="KW-0645">Protease</keyword>
<evidence type="ECO:0000256" key="5">
    <source>
        <dbReference type="ARBA" id="ARBA00022801"/>
    </source>
</evidence>
<dbReference type="Pfam" id="PF00326">
    <property type="entry name" value="Peptidase_S9"/>
    <property type="match status" value="1"/>
</dbReference>
<evidence type="ECO:0000259" key="8">
    <source>
        <dbReference type="Pfam" id="PF00326"/>
    </source>
</evidence>
<dbReference type="PANTHER" id="PTHR42881">
    <property type="entry name" value="PROLYL ENDOPEPTIDASE"/>
    <property type="match status" value="1"/>
</dbReference>
<evidence type="ECO:0000256" key="7">
    <source>
        <dbReference type="SAM" id="SignalP"/>
    </source>
</evidence>
<dbReference type="InterPro" id="IPR002471">
    <property type="entry name" value="Pept_S9_AS"/>
</dbReference>
<dbReference type="Proteomes" id="UP000321367">
    <property type="component" value="Unassembled WGS sequence"/>
</dbReference>
<dbReference type="InterPro" id="IPR002470">
    <property type="entry name" value="Peptidase_S9A"/>
</dbReference>
<dbReference type="PRINTS" id="PR00862">
    <property type="entry name" value="PROLIGOPTASE"/>
</dbReference>
<dbReference type="InterPro" id="IPR051167">
    <property type="entry name" value="Prolyl_oligopep/macrocyclase"/>
</dbReference>
<dbReference type="GO" id="GO:0005829">
    <property type="term" value="C:cytosol"/>
    <property type="evidence" value="ECO:0007669"/>
    <property type="project" value="TreeGrafter"/>
</dbReference>
<evidence type="ECO:0000259" key="9">
    <source>
        <dbReference type="Pfam" id="PF02897"/>
    </source>
</evidence>
<dbReference type="EMBL" id="VORY01000006">
    <property type="protein sequence ID" value="TXD94078.1"/>
    <property type="molecule type" value="Genomic_DNA"/>
</dbReference>
<dbReference type="PANTHER" id="PTHR42881:SF2">
    <property type="entry name" value="PROLYL ENDOPEPTIDASE"/>
    <property type="match status" value="1"/>
</dbReference>
<evidence type="ECO:0000256" key="1">
    <source>
        <dbReference type="ARBA" id="ARBA00001070"/>
    </source>
</evidence>
<proteinExistence type="inferred from homology"/>
<name>A0A5C6ZU11_9FLAO</name>
<evidence type="ECO:0000256" key="2">
    <source>
        <dbReference type="ARBA" id="ARBA00005228"/>
    </source>
</evidence>
<evidence type="ECO:0000256" key="6">
    <source>
        <dbReference type="ARBA" id="ARBA00022825"/>
    </source>
</evidence>
<dbReference type="AlphaFoldDB" id="A0A5C6ZU11"/>
<dbReference type="EC" id="3.4.21.26" evidence="3"/>
<keyword evidence="5" id="KW-0378">Hydrolase</keyword>
<feature type="signal peptide" evidence="7">
    <location>
        <begin position="1"/>
        <end position="22"/>
    </location>
</feature>
<organism evidence="10 11">
    <name type="scientific">Gillisia hiemivivida</name>
    <dbReference type="NCBI Taxonomy" id="291190"/>
    <lineage>
        <taxon>Bacteria</taxon>
        <taxon>Pseudomonadati</taxon>
        <taxon>Bacteroidota</taxon>
        <taxon>Flavobacteriia</taxon>
        <taxon>Flavobacteriales</taxon>
        <taxon>Flavobacteriaceae</taxon>
        <taxon>Gillisia</taxon>
    </lineage>
</organism>
<feature type="domain" description="Peptidase S9 prolyl oligopeptidase catalytic" evidence="8">
    <location>
        <begin position="492"/>
        <end position="700"/>
    </location>
</feature>
<dbReference type="GO" id="GO:0004252">
    <property type="term" value="F:serine-type endopeptidase activity"/>
    <property type="evidence" value="ECO:0007669"/>
    <property type="project" value="UniProtKB-EC"/>
</dbReference>
<keyword evidence="7" id="KW-0732">Signal</keyword>
<dbReference type="SUPFAM" id="SSF50993">
    <property type="entry name" value="Peptidase/esterase 'gauge' domain"/>
    <property type="match status" value="1"/>
</dbReference>
<evidence type="ECO:0000313" key="10">
    <source>
        <dbReference type="EMBL" id="TXD94078.1"/>
    </source>
</evidence>
<dbReference type="InterPro" id="IPR001375">
    <property type="entry name" value="Peptidase_S9_cat"/>
</dbReference>
<evidence type="ECO:0000313" key="11">
    <source>
        <dbReference type="Proteomes" id="UP000321367"/>
    </source>
</evidence>
<keyword evidence="11" id="KW-1185">Reference proteome</keyword>
<feature type="chain" id="PRO_5022669618" description="prolyl oligopeptidase" evidence="7">
    <location>
        <begin position="23"/>
        <end position="701"/>
    </location>
</feature>
<dbReference type="Gene3D" id="2.130.10.120">
    <property type="entry name" value="Prolyl oligopeptidase, N-terminal domain"/>
    <property type="match status" value="1"/>
</dbReference>